<dbReference type="PANTHER" id="PTHR43133">
    <property type="entry name" value="RNA POLYMERASE ECF-TYPE SIGMA FACTO"/>
    <property type="match status" value="1"/>
</dbReference>
<keyword evidence="8" id="KW-1185">Reference proteome</keyword>
<feature type="domain" description="RNA polymerase sigma factor 70 region 4 type 2" evidence="6">
    <location>
        <begin position="142"/>
        <end position="191"/>
    </location>
</feature>
<dbReference type="Pfam" id="PF08281">
    <property type="entry name" value="Sigma70_r4_2"/>
    <property type="match status" value="1"/>
</dbReference>
<evidence type="ECO:0000256" key="5">
    <source>
        <dbReference type="ARBA" id="ARBA00023163"/>
    </source>
</evidence>
<evidence type="ECO:0000313" key="8">
    <source>
        <dbReference type="Proteomes" id="UP000320496"/>
    </source>
</evidence>
<evidence type="ECO:0000256" key="3">
    <source>
        <dbReference type="ARBA" id="ARBA00023082"/>
    </source>
</evidence>
<keyword evidence="2" id="KW-0805">Transcription regulation</keyword>
<dbReference type="InterPro" id="IPR013324">
    <property type="entry name" value="RNA_pol_sigma_r3/r4-like"/>
</dbReference>
<dbReference type="RefSeq" id="WP_145372033.1">
    <property type="nucleotide sequence ID" value="NZ_CP036275.1"/>
</dbReference>
<evidence type="ECO:0000256" key="1">
    <source>
        <dbReference type="ARBA" id="ARBA00010641"/>
    </source>
</evidence>
<sequence length="213" mass="23564">MSSDDALIDRVRSGDREALATLIEQKTPQLLAFIEKRMSGGLRRKVEPDDILQELTVSALNGLEGVDFGAQRPFSWLCQQAERRIIDAHRRHFGAQKRAADREIGIDRPIGGEGGGIADLLVASMTSPSSAFSRKQKEYHMLEALASLPEDAREALRLRYLEGLPSKEIAERLGKTDGATRVLLSRSLSKLQDVLSQNTDFQSLLVKRPDAPS</sequence>
<dbReference type="NCBIfam" id="TIGR02937">
    <property type="entry name" value="sigma70-ECF"/>
    <property type="match status" value="1"/>
</dbReference>
<dbReference type="KEGG" id="mri:Mal4_51300"/>
<dbReference type="InterPro" id="IPR039425">
    <property type="entry name" value="RNA_pol_sigma-70-like"/>
</dbReference>
<dbReference type="SUPFAM" id="SSF88946">
    <property type="entry name" value="Sigma2 domain of RNA polymerase sigma factors"/>
    <property type="match status" value="1"/>
</dbReference>
<dbReference type="OrthoDB" id="291970at2"/>
<dbReference type="InterPro" id="IPR036388">
    <property type="entry name" value="WH-like_DNA-bd_sf"/>
</dbReference>
<name>A0A517ZE98_9PLAN</name>
<keyword evidence="3" id="KW-0731">Sigma factor</keyword>
<dbReference type="InterPro" id="IPR014284">
    <property type="entry name" value="RNA_pol_sigma-70_dom"/>
</dbReference>
<dbReference type="EMBL" id="CP036275">
    <property type="protein sequence ID" value="QDU40770.1"/>
    <property type="molecule type" value="Genomic_DNA"/>
</dbReference>
<dbReference type="GO" id="GO:0016987">
    <property type="term" value="F:sigma factor activity"/>
    <property type="evidence" value="ECO:0007669"/>
    <property type="project" value="UniProtKB-KW"/>
</dbReference>
<dbReference type="GO" id="GO:0006352">
    <property type="term" value="P:DNA-templated transcription initiation"/>
    <property type="evidence" value="ECO:0007669"/>
    <property type="project" value="InterPro"/>
</dbReference>
<keyword evidence="5" id="KW-0804">Transcription</keyword>
<accession>A0A517ZE98</accession>
<evidence type="ECO:0000259" key="6">
    <source>
        <dbReference type="Pfam" id="PF08281"/>
    </source>
</evidence>
<dbReference type="Gene3D" id="1.10.10.10">
    <property type="entry name" value="Winged helix-like DNA-binding domain superfamily/Winged helix DNA-binding domain"/>
    <property type="match status" value="1"/>
</dbReference>
<dbReference type="InterPro" id="IPR013325">
    <property type="entry name" value="RNA_pol_sigma_r2"/>
</dbReference>
<dbReference type="Gene3D" id="1.10.1740.10">
    <property type="match status" value="1"/>
</dbReference>
<reference evidence="7 8" key="1">
    <citation type="submission" date="2019-02" db="EMBL/GenBank/DDBJ databases">
        <title>Deep-cultivation of Planctomycetes and their phenomic and genomic characterization uncovers novel biology.</title>
        <authorList>
            <person name="Wiegand S."/>
            <person name="Jogler M."/>
            <person name="Boedeker C."/>
            <person name="Pinto D."/>
            <person name="Vollmers J."/>
            <person name="Rivas-Marin E."/>
            <person name="Kohn T."/>
            <person name="Peeters S.H."/>
            <person name="Heuer A."/>
            <person name="Rast P."/>
            <person name="Oberbeckmann S."/>
            <person name="Bunk B."/>
            <person name="Jeske O."/>
            <person name="Meyerdierks A."/>
            <person name="Storesund J.E."/>
            <person name="Kallscheuer N."/>
            <person name="Luecker S."/>
            <person name="Lage O.M."/>
            <person name="Pohl T."/>
            <person name="Merkel B.J."/>
            <person name="Hornburger P."/>
            <person name="Mueller R.-W."/>
            <person name="Bruemmer F."/>
            <person name="Labrenz M."/>
            <person name="Spormann A.M."/>
            <person name="Op den Camp H."/>
            <person name="Overmann J."/>
            <person name="Amann R."/>
            <person name="Jetten M.S.M."/>
            <person name="Mascher T."/>
            <person name="Medema M.H."/>
            <person name="Devos D.P."/>
            <person name="Kaster A.-K."/>
            <person name="Ovreas L."/>
            <person name="Rohde M."/>
            <person name="Galperin M.Y."/>
            <person name="Jogler C."/>
        </authorList>
    </citation>
    <scope>NUCLEOTIDE SEQUENCE [LARGE SCALE GENOMIC DNA]</scope>
    <source>
        <strain evidence="7 8">Mal4</strain>
    </source>
</reference>
<dbReference type="SUPFAM" id="SSF88659">
    <property type="entry name" value="Sigma3 and sigma4 domains of RNA polymerase sigma factors"/>
    <property type="match status" value="1"/>
</dbReference>
<dbReference type="InterPro" id="IPR013249">
    <property type="entry name" value="RNA_pol_sigma70_r4_t2"/>
</dbReference>
<comment type="similarity">
    <text evidence="1">Belongs to the sigma-70 factor family. ECF subfamily.</text>
</comment>
<dbReference type="PANTHER" id="PTHR43133:SF8">
    <property type="entry name" value="RNA POLYMERASE SIGMA FACTOR HI_1459-RELATED"/>
    <property type="match status" value="1"/>
</dbReference>
<evidence type="ECO:0000313" key="7">
    <source>
        <dbReference type="EMBL" id="QDU40770.1"/>
    </source>
</evidence>
<organism evidence="7 8">
    <name type="scientific">Maioricimonas rarisocia</name>
    <dbReference type="NCBI Taxonomy" id="2528026"/>
    <lineage>
        <taxon>Bacteria</taxon>
        <taxon>Pseudomonadati</taxon>
        <taxon>Planctomycetota</taxon>
        <taxon>Planctomycetia</taxon>
        <taxon>Planctomycetales</taxon>
        <taxon>Planctomycetaceae</taxon>
        <taxon>Maioricimonas</taxon>
    </lineage>
</organism>
<gene>
    <name evidence="7" type="primary">sigD_2</name>
    <name evidence="7" type="ORF">Mal4_51300</name>
</gene>
<protein>
    <submittedName>
        <fullName evidence="7">ECF RNA polymerase sigma factor SigD</fullName>
    </submittedName>
</protein>
<dbReference type="GO" id="GO:0003677">
    <property type="term" value="F:DNA binding"/>
    <property type="evidence" value="ECO:0007669"/>
    <property type="project" value="UniProtKB-KW"/>
</dbReference>
<evidence type="ECO:0000256" key="4">
    <source>
        <dbReference type="ARBA" id="ARBA00023125"/>
    </source>
</evidence>
<dbReference type="AlphaFoldDB" id="A0A517ZE98"/>
<dbReference type="CDD" id="cd06171">
    <property type="entry name" value="Sigma70_r4"/>
    <property type="match status" value="1"/>
</dbReference>
<keyword evidence="4" id="KW-0238">DNA-binding</keyword>
<dbReference type="Proteomes" id="UP000320496">
    <property type="component" value="Chromosome"/>
</dbReference>
<proteinExistence type="inferred from homology"/>
<evidence type="ECO:0000256" key="2">
    <source>
        <dbReference type="ARBA" id="ARBA00023015"/>
    </source>
</evidence>